<organism evidence="1 2">
    <name type="scientific">Magallana gigas</name>
    <name type="common">Pacific oyster</name>
    <name type="synonym">Crassostrea gigas</name>
    <dbReference type="NCBI Taxonomy" id="29159"/>
    <lineage>
        <taxon>Eukaryota</taxon>
        <taxon>Metazoa</taxon>
        <taxon>Spiralia</taxon>
        <taxon>Lophotrochozoa</taxon>
        <taxon>Mollusca</taxon>
        <taxon>Bivalvia</taxon>
        <taxon>Autobranchia</taxon>
        <taxon>Pteriomorphia</taxon>
        <taxon>Ostreida</taxon>
        <taxon>Ostreoidea</taxon>
        <taxon>Ostreidae</taxon>
        <taxon>Magallana</taxon>
    </lineage>
</organism>
<proteinExistence type="predicted"/>
<dbReference type="EnsemblMetazoa" id="G30926.1">
    <property type="protein sequence ID" value="G30926.1:cds"/>
    <property type="gene ID" value="G30926"/>
</dbReference>
<dbReference type="AlphaFoldDB" id="A0A8W8M2W6"/>
<name>A0A8W8M2W6_MAGGI</name>
<accession>A0A8W8M2W6</accession>
<evidence type="ECO:0000313" key="2">
    <source>
        <dbReference type="Proteomes" id="UP000005408"/>
    </source>
</evidence>
<protein>
    <submittedName>
        <fullName evidence="1">Uncharacterized protein</fullName>
    </submittedName>
</protein>
<dbReference type="Proteomes" id="UP000005408">
    <property type="component" value="Unassembled WGS sequence"/>
</dbReference>
<reference evidence="1" key="1">
    <citation type="submission" date="2022-08" db="UniProtKB">
        <authorList>
            <consortium name="EnsemblMetazoa"/>
        </authorList>
    </citation>
    <scope>IDENTIFICATION</scope>
    <source>
        <strain evidence="1">05x7-T-G4-1.051#20</strain>
    </source>
</reference>
<evidence type="ECO:0000313" key="1">
    <source>
        <dbReference type="EnsemblMetazoa" id="G30926.1:cds"/>
    </source>
</evidence>
<sequence length="306" mass="34137">MTAETDGNTFLTDNTSSYTQGYKQFYDATALTNRKTKSSKTRKTSEGETLRLLEVARNVFIYNSTGFSLATSHNDILLDIDNESLHENTVQNATLKAAKAKDQDCTGRALNIGLGVRVCKDSGKGVRTNYVSCTGSAVYNNTEENPRHNDQIITKYAKKNSPCINETKCNDTGSTTQNFENETSCSVLRLTEESFSKTRTKMVTKEGTLSKGFDTTDIDNDACLFADKFPNDFSRTSQNIKHSSQGETHSPLRSTLDSYEPVLRLCKNTTKRYDSIDSGYHSHFSHIYHTSLTPRPGTEQDDDEVD</sequence>
<keyword evidence="2" id="KW-1185">Reference proteome</keyword>